<comment type="subunit">
    <text evidence="5 12">Tetramer of two alpha and two beta chains.</text>
</comment>
<keyword evidence="10 12" id="KW-0456">Lyase</keyword>
<evidence type="ECO:0000256" key="11">
    <source>
        <dbReference type="ARBA" id="ARBA00049047"/>
    </source>
</evidence>
<comment type="pathway">
    <text evidence="3 12">Amino-acid biosynthesis; L-tryptophan biosynthesis; L-tryptophan from chorismate: step 5/5.</text>
</comment>
<keyword evidence="9 12" id="KW-0057">Aromatic amino acid biosynthesis</keyword>
<evidence type="ECO:0000256" key="7">
    <source>
        <dbReference type="ARBA" id="ARBA00022822"/>
    </source>
</evidence>
<dbReference type="Proteomes" id="UP000077245">
    <property type="component" value="Unassembled WGS sequence"/>
</dbReference>
<sequence>MKKGRFGKYGGQYIPETLMNELIKLEKEYEYYKNNEEFQEELDILLKEYAGRPSLLYFAKRMTEDLGGAKIYLKREDLNHTGSHKINNVLGQILLAKKIGKTRVIAETGAGQHGVATATGAAFLDMECEIFMGEEDTIRQALNVYRMELLGAKVNSVKSGTKTLKDAVNETMREWTNRVHDTHYVLGSVMGPHPFPMIVRDFQTVISKEIKNEILEIEGKLPTAIVACVGGGSNAIGSFYSFIEDKNVRLIGCEAGGKGIETDYHAASISKGEIGIFHGMKSYFCQGDYGQIAPVYSISAGLDYPGIGPEHAYLNDIKRAEYYPITDDEAVEGFEYVAKLEGIICAIESAHAIAQAIKMAPLMKKDDIIVVCLSGRGDKDVESIKNYKQQKKQDKKIPGVRV</sequence>
<comment type="catalytic activity">
    <reaction evidence="11 12">
        <text>(1S,2R)-1-C-(indol-3-yl)glycerol 3-phosphate + L-serine = D-glyceraldehyde 3-phosphate + L-tryptophan + H2O</text>
        <dbReference type="Rhea" id="RHEA:10532"/>
        <dbReference type="ChEBI" id="CHEBI:15377"/>
        <dbReference type="ChEBI" id="CHEBI:33384"/>
        <dbReference type="ChEBI" id="CHEBI:57912"/>
        <dbReference type="ChEBI" id="CHEBI:58866"/>
        <dbReference type="ChEBI" id="CHEBI:59776"/>
        <dbReference type="EC" id="4.2.1.20"/>
    </reaction>
</comment>
<evidence type="ECO:0000256" key="1">
    <source>
        <dbReference type="ARBA" id="ARBA00001933"/>
    </source>
</evidence>
<dbReference type="FunFam" id="3.40.50.1100:FF:000001">
    <property type="entry name" value="Tryptophan synthase beta chain"/>
    <property type="match status" value="1"/>
</dbReference>
<dbReference type="PROSITE" id="PS00168">
    <property type="entry name" value="TRP_SYNTHASE_BETA"/>
    <property type="match status" value="1"/>
</dbReference>
<dbReference type="OrthoDB" id="371827at2157"/>
<dbReference type="PATRIC" id="fig|49547.3.peg.632"/>
<dbReference type="Gene3D" id="3.40.50.1100">
    <property type="match status" value="2"/>
</dbReference>
<dbReference type="EMBL" id="LWMV01000115">
    <property type="protein sequence ID" value="KZX14126.1"/>
    <property type="molecule type" value="Genomic_DNA"/>
</dbReference>
<dbReference type="AlphaFoldDB" id="A0A166C4S3"/>
<proteinExistence type="inferred from homology"/>
<comment type="caution">
    <text evidence="14">The sequence shown here is derived from an EMBL/GenBank/DDBJ whole genome shotgun (WGS) entry which is preliminary data.</text>
</comment>
<name>A0A166C4S3_9EURY</name>
<comment type="function">
    <text evidence="2 12">The beta subunit is responsible for the synthesis of L-tryptophan from indole and L-serine.</text>
</comment>
<evidence type="ECO:0000256" key="9">
    <source>
        <dbReference type="ARBA" id="ARBA00023141"/>
    </source>
</evidence>
<dbReference type="InterPro" id="IPR006653">
    <property type="entry name" value="Trp_synth_b_CS"/>
</dbReference>
<dbReference type="PANTHER" id="PTHR48077:SF3">
    <property type="entry name" value="TRYPTOPHAN SYNTHASE"/>
    <property type="match status" value="1"/>
</dbReference>
<keyword evidence="15" id="KW-1185">Reference proteome</keyword>
<dbReference type="STRING" id="49547.MBCUR_06020"/>
<comment type="similarity">
    <text evidence="4 12">Belongs to the TrpB family.</text>
</comment>
<keyword evidence="7 12" id="KW-0822">Tryptophan biosynthesis</keyword>
<organism evidence="14 15">
    <name type="scientific">Methanobrevibacter curvatus</name>
    <dbReference type="NCBI Taxonomy" id="49547"/>
    <lineage>
        <taxon>Archaea</taxon>
        <taxon>Methanobacteriati</taxon>
        <taxon>Methanobacteriota</taxon>
        <taxon>Methanomada group</taxon>
        <taxon>Methanobacteria</taxon>
        <taxon>Methanobacteriales</taxon>
        <taxon>Methanobacteriaceae</taxon>
        <taxon>Methanobrevibacter</taxon>
    </lineage>
</organism>
<dbReference type="GO" id="GO:0005737">
    <property type="term" value="C:cytoplasm"/>
    <property type="evidence" value="ECO:0007669"/>
    <property type="project" value="TreeGrafter"/>
</dbReference>
<dbReference type="InterPro" id="IPR036052">
    <property type="entry name" value="TrpB-like_PALP_sf"/>
</dbReference>
<feature type="modified residue" description="N6-(pyridoxal phosphate)lysine" evidence="12">
    <location>
        <position position="85"/>
    </location>
</feature>
<feature type="domain" description="Tryptophan synthase beta chain-like PALP" evidence="13">
    <location>
        <begin position="51"/>
        <end position="375"/>
    </location>
</feature>
<dbReference type="EC" id="4.2.1.20" evidence="12"/>
<dbReference type="Pfam" id="PF00291">
    <property type="entry name" value="PALP"/>
    <property type="match status" value="1"/>
</dbReference>
<dbReference type="RefSeq" id="WP_067090013.1">
    <property type="nucleotide sequence ID" value="NZ_LWMV01000115.1"/>
</dbReference>
<dbReference type="InterPro" id="IPR001926">
    <property type="entry name" value="TrpB-like_PALP"/>
</dbReference>
<accession>A0A166C4S3</accession>
<dbReference type="UniPathway" id="UPA00035">
    <property type="reaction ID" value="UER00044"/>
</dbReference>
<dbReference type="FunFam" id="3.40.50.1100:FF:000004">
    <property type="entry name" value="Tryptophan synthase beta chain"/>
    <property type="match status" value="1"/>
</dbReference>
<comment type="cofactor">
    <cofactor evidence="1 12">
        <name>pyridoxal 5'-phosphate</name>
        <dbReference type="ChEBI" id="CHEBI:597326"/>
    </cofactor>
</comment>
<evidence type="ECO:0000256" key="3">
    <source>
        <dbReference type="ARBA" id="ARBA00004733"/>
    </source>
</evidence>
<evidence type="ECO:0000256" key="4">
    <source>
        <dbReference type="ARBA" id="ARBA00009982"/>
    </source>
</evidence>
<protein>
    <recommendedName>
        <fullName evidence="12">Tryptophan synthase beta chain</fullName>
        <ecNumber evidence="12">4.2.1.20</ecNumber>
    </recommendedName>
</protein>
<dbReference type="PIRSF" id="PIRSF001413">
    <property type="entry name" value="Trp_syn_beta"/>
    <property type="match status" value="1"/>
</dbReference>
<reference evidence="14 15" key="1">
    <citation type="submission" date="2016-04" db="EMBL/GenBank/DDBJ databases">
        <title>Genome sequence of Methanobrevibacter curvatus DSM 11111.</title>
        <authorList>
            <person name="Poehlein A."/>
            <person name="Seedorf H."/>
            <person name="Daniel R."/>
        </authorList>
    </citation>
    <scope>NUCLEOTIDE SEQUENCE [LARGE SCALE GENOMIC DNA]</scope>
    <source>
        <strain evidence="14 15">DSM 11111</strain>
    </source>
</reference>
<dbReference type="SUPFAM" id="SSF53686">
    <property type="entry name" value="Tryptophan synthase beta subunit-like PLP-dependent enzymes"/>
    <property type="match status" value="1"/>
</dbReference>
<evidence type="ECO:0000256" key="8">
    <source>
        <dbReference type="ARBA" id="ARBA00022898"/>
    </source>
</evidence>
<dbReference type="NCBIfam" id="TIGR00263">
    <property type="entry name" value="trpB"/>
    <property type="match status" value="1"/>
</dbReference>
<dbReference type="GO" id="GO:0004834">
    <property type="term" value="F:tryptophan synthase activity"/>
    <property type="evidence" value="ECO:0007669"/>
    <property type="project" value="UniProtKB-UniRule"/>
</dbReference>
<evidence type="ECO:0000313" key="15">
    <source>
        <dbReference type="Proteomes" id="UP000077245"/>
    </source>
</evidence>
<gene>
    <name evidence="14" type="primary">trpB_1</name>
    <name evidence="12" type="synonym">trpB</name>
    <name evidence="14" type="ORF">MBCUR_06020</name>
</gene>
<keyword evidence="8 12" id="KW-0663">Pyridoxal phosphate</keyword>
<dbReference type="InterPro" id="IPR006654">
    <property type="entry name" value="Trp_synth_beta"/>
</dbReference>
<evidence type="ECO:0000256" key="5">
    <source>
        <dbReference type="ARBA" id="ARBA00011270"/>
    </source>
</evidence>
<dbReference type="PANTHER" id="PTHR48077">
    <property type="entry name" value="TRYPTOPHAN SYNTHASE-RELATED"/>
    <property type="match status" value="1"/>
</dbReference>
<keyword evidence="6 12" id="KW-0028">Amino-acid biosynthesis</keyword>
<evidence type="ECO:0000313" key="14">
    <source>
        <dbReference type="EMBL" id="KZX14126.1"/>
    </source>
</evidence>
<dbReference type="InterPro" id="IPR023026">
    <property type="entry name" value="Trp_synth_beta/beta-like"/>
</dbReference>
<evidence type="ECO:0000256" key="2">
    <source>
        <dbReference type="ARBA" id="ARBA00002786"/>
    </source>
</evidence>
<evidence type="ECO:0000256" key="12">
    <source>
        <dbReference type="HAMAP-Rule" id="MF_00133"/>
    </source>
</evidence>
<evidence type="ECO:0000256" key="6">
    <source>
        <dbReference type="ARBA" id="ARBA00022605"/>
    </source>
</evidence>
<evidence type="ECO:0000259" key="13">
    <source>
        <dbReference type="Pfam" id="PF00291"/>
    </source>
</evidence>
<dbReference type="CDD" id="cd06446">
    <property type="entry name" value="Trp-synth_B"/>
    <property type="match status" value="1"/>
</dbReference>
<dbReference type="HAMAP" id="MF_00133">
    <property type="entry name" value="Trp_synth_beta"/>
    <property type="match status" value="1"/>
</dbReference>
<evidence type="ECO:0000256" key="10">
    <source>
        <dbReference type="ARBA" id="ARBA00023239"/>
    </source>
</evidence>